<feature type="domain" description="Amidohydrolase-related" evidence="5">
    <location>
        <begin position="58"/>
        <end position="429"/>
    </location>
</feature>
<protein>
    <submittedName>
        <fullName evidence="6">Formimidoylglutamate deiminase</fullName>
        <ecNumber evidence="6">3.5.3.13</ecNumber>
    </submittedName>
</protein>
<dbReference type="NCBIfam" id="NF006684">
    <property type="entry name" value="PRK09229.1-5"/>
    <property type="match status" value="1"/>
</dbReference>
<dbReference type="GO" id="GO:0019239">
    <property type="term" value="F:deaminase activity"/>
    <property type="evidence" value="ECO:0007669"/>
    <property type="project" value="TreeGrafter"/>
</dbReference>
<dbReference type="InterPro" id="IPR010252">
    <property type="entry name" value="HutF"/>
</dbReference>
<evidence type="ECO:0000313" key="6">
    <source>
        <dbReference type="EMBL" id="WND01781.1"/>
    </source>
</evidence>
<organism evidence="6 7">
    <name type="scientific">Temperatibacter marinus</name>
    <dbReference type="NCBI Taxonomy" id="1456591"/>
    <lineage>
        <taxon>Bacteria</taxon>
        <taxon>Pseudomonadati</taxon>
        <taxon>Pseudomonadota</taxon>
        <taxon>Alphaproteobacteria</taxon>
        <taxon>Kordiimonadales</taxon>
        <taxon>Temperatibacteraceae</taxon>
        <taxon>Temperatibacter</taxon>
    </lineage>
</organism>
<evidence type="ECO:0000256" key="1">
    <source>
        <dbReference type="ARBA" id="ARBA00001947"/>
    </source>
</evidence>
<dbReference type="GO" id="GO:0050416">
    <property type="term" value="F:formimidoylglutamate deiminase activity"/>
    <property type="evidence" value="ECO:0007669"/>
    <property type="project" value="UniProtKB-EC"/>
</dbReference>
<dbReference type="Proteomes" id="UP001268683">
    <property type="component" value="Chromosome"/>
</dbReference>
<dbReference type="AlphaFoldDB" id="A0AA52EGS0"/>
<dbReference type="SUPFAM" id="SSF51338">
    <property type="entry name" value="Composite domain of metallo-dependent hydrolases"/>
    <property type="match status" value="1"/>
</dbReference>
<evidence type="ECO:0000256" key="4">
    <source>
        <dbReference type="ARBA" id="ARBA00022833"/>
    </source>
</evidence>
<keyword evidence="2" id="KW-0479">Metal-binding</keyword>
<dbReference type="Pfam" id="PF01979">
    <property type="entry name" value="Amidohydro_1"/>
    <property type="match status" value="1"/>
</dbReference>
<comment type="cofactor">
    <cofactor evidence="1">
        <name>Zn(2+)</name>
        <dbReference type="ChEBI" id="CHEBI:29105"/>
    </cofactor>
</comment>
<proteinExistence type="predicted"/>
<keyword evidence="7" id="KW-1185">Reference proteome</keyword>
<dbReference type="KEGG" id="tmk:QGN29_09470"/>
<name>A0AA52EGS0_9PROT</name>
<dbReference type="InterPro" id="IPR051607">
    <property type="entry name" value="Metallo-dep_hydrolases"/>
</dbReference>
<dbReference type="PANTHER" id="PTHR11271:SF48">
    <property type="entry name" value="AMIDOHYDROLASE-RELATED DOMAIN-CONTAINING PROTEIN"/>
    <property type="match status" value="1"/>
</dbReference>
<dbReference type="GO" id="GO:0005829">
    <property type="term" value="C:cytosol"/>
    <property type="evidence" value="ECO:0007669"/>
    <property type="project" value="TreeGrafter"/>
</dbReference>
<dbReference type="Gene3D" id="3.20.20.140">
    <property type="entry name" value="Metal-dependent hydrolases"/>
    <property type="match status" value="1"/>
</dbReference>
<keyword evidence="3 6" id="KW-0378">Hydrolase</keyword>
<dbReference type="NCBIfam" id="NF006681">
    <property type="entry name" value="PRK09229.1-2"/>
    <property type="match status" value="1"/>
</dbReference>
<sequence>MLNVHKNQIVQIIYCKSAHVEGKFRENVQITIDDLGVISSIEWHKDFPEDVQIFGHALPGMANVHSHAFQRAMAGLAEYRVPGKNSFWSWREAMYSLADCMSPDLLYAIARQLYVELLKAGYTSIGEFHYVHNSHEGEAAQMAQSVIGAAQSVGLPMTFLPVLYQTSDFGAMGAEMQQQPFLHRIPAFFRLLDEIRPSLGKDDNLGIAIHSLRAVPEAPLKEAIARFSSGPIHIHIAEQRKEVEDCIAFTTKRPVEWLLDTFSIDERWTLIHATHLTKIECERLAFTGAVAGLCPATEANLGDGFFPSKEYMDYGGAWAIGSDSHISTDLREELKQLEYNERLLKQERCVLAKEDGHVGEFLYHNAALGGAQSLDQPIGELKVGKRADLVILDLTAPQLINASYGQILDSFIFTGQACPIDRVMVAGQWRIVDGQHPIEEEVLNEYREAIKALNERDV</sequence>
<dbReference type="Gene3D" id="2.30.40.10">
    <property type="entry name" value="Urease, subunit C, domain 1"/>
    <property type="match status" value="1"/>
</dbReference>
<evidence type="ECO:0000256" key="3">
    <source>
        <dbReference type="ARBA" id="ARBA00022801"/>
    </source>
</evidence>
<reference evidence="6" key="1">
    <citation type="submission" date="2023-04" db="EMBL/GenBank/DDBJ databases">
        <title>Complete genome sequence of Temperatibacter marinus.</title>
        <authorList>
            <person name="Rong J.-C."/>
            <person name="Yi M.-L."/>
            <person name="Zhao Q."/>
        </authorList>
    </citation>
    <scope>NUCLEOTIDE SEQUENCE</scope>
    <source>
        <strain evidence="6">NBRC 110045</strain>
    </source>
</reference>
<evidence type="ECO:0000259" key="5">
    <source>
        <dbReference type="Pfam" id="PF01979"/>
    </source>
</evidence>
<dbReference type="InterPro" id="IPR032466">
    <property type="entry name" value="Metal_Hydrolase"/>
</dbReference>
<dbReference type="EMBL" id="CP123872">
    <property type="protein sequence ID" value="WND01781.1"/>
    <property type="molecule type" value="Genomic_DNA"/>
</dbReference>
<dbReference type="NCBIfam" id="TIGR02022">
    <property type="entry name" value="hutF"/>
    <property type="match status" value="1"/>
</dbReference>
<evidence type="ECO:0000256" key="2">
    <source>
        <dbReference type="ARBA" id="ARBA00022723"/>
    </source>
</evidence>
<dbReference type="InterPro" id="IPR011059">
    <property type="entry name" value="Metal-dep_hydrolase_composite"/>
</dbReference>
<dbReference type="InterPro" id="IPR006680">
    <property type="entry name" value="Amidohydro-rel"/>
</dbReference>
<accession>A0AA52EGS0</accession>
<keyword evidence="4" id="KW-0862">Zinc</keyword>
<dbReference type="RefSeq" id="WP_310797611.1">
    <property type="nucleotide sequence ID" value="NZ_CP123872.1"/>
</dbReference>
<evidence type="ECO:0000313" key="7">
    <source>
        <dbReference type="Proteomes" id="UP001268683"/>
    </source>
</evidence>
<dbReference type="SUPFAM" id="SSF51556">
    <property type="entry name" value="Metallo-dependent hydrolases"/>
    <property type="match status" value="1"/>
</dbReference>
<gene>
    <name evidence="6" type="ORF">QGN29_09470</name>
</gene>
<dbReference type="GO" id="GO:0046872">
    <property type="term" value="F:metal ion binding"/>
    <property type="evidence" value="ECO:0007669"/>
    <property type="project" value="UniProtKB-KW"/>
</dbReference>
<dbReference type="PANTHER" id="PTHR11271">
    <property type="entry name" value="GUANINE DEAMINASE"/>
    <property type="match status" value="1"/>
</dbReference>
<dbReference type="EC" id="3.5.3.13" evidence="6"/>